<feature type="compositionally biased region" description="Low complexity" evidence="1">
    <location>
        <begin position="437"/>
        <end position="448"/>
    </location>
</feature>
<organism evidence="2 3">
    <name type="scientific">Staurois parvus</name>
    <dbReference type="NCBI Taxonomy" id="386267"/>
    <lineage>
        <taxon>Eukaryota</taxon>
        <taxon>Metazoa</taxon>
        <taxon>Chordata</taxon>
        <taxon>Craniata</taxon>
        <taxon>Vertebrata</taxon>
        <taxon>Euteleostomi</taxon>
        <taxon>Amphibia</taxon>
        <taxon>Batrachia</taxon>
        <taxon>Anura</taxon>
        <taxon>Neobatrachia</taxon>
        <taxon>Ranoidea</taxon>
        <taxon>Ranidae</taxon>
        <taxon>Staurois</taxon>
    </lineage>
</organism>
<feature type="region of interest" description="Disordered" evidence="1">
    <location>
        <begin position="132"/>
        <end position="264"/>
    </location>
</feature>
<comment type="caution">
    <text evidence="2">The sequence shown here is derived from an EMBL/GenBank/DDBJ whole genome shotgun (WGS) entry which is preliminary data.</text>
</comment>
<feature type="compositionally biased region" description="Polar residues" evidence="1">
    <location>
        <begin position="449"/>
        <end position="464"/>
    </location>
</feature>
<dbReference type="InterPro" id="IPR039915">
    <property type="entry name" value="TACC"/>
</dbReference>
<dbReference type="Proteomes" id="UP001162483">
    <property type="component" value="Unassembled WGS sequence"/>
</dbReference>
<dbReference type="EMBL" id="CATNWA010020592">
    <property type="protein sequence ID" value="CAI9619095.1"/>
    <property type="molecule type" value="Genomic_DNA"/>
</dbReference>
<feature type="compositionally biased region" description="Basic and acidic residues" evidence="1">
    <location>
        <begin position="306"/>
        <end position="316"/>
    </location>
</feature>
<feature type="region of interest" description="Disordered" evidence="1">
    <location>
        <begin position="306"/>
        <end position="351"/>
    </location>
</feature>
<evidence type="ECO:0000313" key="3">
    <source>
        <dbReference type="Proteomes" id="UP001162483"/>
    </source>
</evidence>
<evidence type="ECO:0000256" key="1">
    <source>
        <dbReference type="SAM" id="MobiDB-lite"/>
    </source>
</evidence>
<evidence type="ECO:0000313" key="2">
    <source>
        <dbReference type="EMBL" id="CAI9619095.1"/>
    </source>
</evidence>
<sequence length="518" mass="56562">MAFSPWQMLSPVQWAKWTWSAVRGGAGEEGTEDEDDHGQESGSDSEGNFDTPEAETPISSPLKEPIRESDKVVTELLSDLTLNDNNNLLTDGTLETNLGRKTTSDLALDNSLDVSEVSAVDSITRISVGDVKESPAENTVVQPPEDLSVDNAFSARDDQGNDTGPQQKLIDKESLKDVGKDFLNNNGLQTDNATSVDTSERDINNQDSLMETNDNIKKDSPRRVRKPVSKLPSRIQKESSNRTNKAGQQEKNLEMNADLDDLPLPKSSYNFDSSQWEDPNFNPFGGQSALSSSPTVTKAPCGFNKDLSDGPLDHPKLCKTLSGSETDLVQETRPRRGSGSPRSSPKLGRSRLITTSEQVKFLCFLLNSCKVQNYEGSSLVLDVCNQQEDDSPSIEKREGHATDEEKLASAPATKQTDTGVKGHNEEEQEFFECPNESASGPGKSSSAGDNNPTSHRSSSVSLESQNPVDAIYLRDRAAVLTLIREEIIMKELEVKGLASTLRAESHRGAGNEKDRCRV</sequence>
<name>A0ABN9HFC8_9NEOB</name>
<feature type="region of interest" description="Disordered" evidence="1">
    <location>
        <begin position="20"/>
        <end position="69"/>
    </location>
</feature>
<dbReference type="PANTHER" id="PTHR13924">
    <property type="entry name" value="TRANSFORMING ACIDIC COILED-COIL CONTAINING PROTEIN 1/2"/>
    <property type="match status" value="1"/>
</dbReference>
<feature type="compositionally biased region" description="Polar residues" evidence="1">
    <location>
        <begin position="241"/>
        <end position="250"/>
    </location>
</feature>
<feature type="compositionally biased region" description="Basic and acidic residues" evidence="1">
    <location>
        <begin position="169"/>
        <end position="180"/>
    </location>
</feature>
<feature type="compositionally biased region" description="Basic and acidic residues" evidence="1">
    <location>
        <begin position="503"/>
        <end position="518"/>
    </location>
</feature>
<reference evidence="2" key="1">
    <citation type="submission" date="2023-05" db="EMBL/GenBank/DDBJ databases">
        <authorList>
            <person name="Stuckert A."/>
        </authorList>
    </citation>
    <scope>NUCLEOTIDE SEQUENCE</scope>
</reference>
<accession>A0ABN9HFC8</accession>
<feature type="region of interest" description="Disordered" evidence="1">
    <location>
        <begin position="390"/>
        <end position="464"/>
    </location>
</feature>
<keyword evidence="3" id="KW-1185">Reference proteome</keyword>
<feature type="compositionally biased region" description="Polar residues" evidence="1">
    <location>
        <begin position="183"/>
        <end position="197"/>
    </location>
</feature>
<feature type="region of interest" description="Disordered" evidence="1">
    <location>
        <begin position="499"/>
        <end position="518"/>
    </location>
</feature>
<feature type="compositionally biased region" description="Low complexity" evidence="1">
    <location>
        <begin position="337"/>
        <end position="351"/>
    </location>
</feature>
<proteinExistence type="predicted"/>
<gene>
    <name evidence="2" type="ORF">SPARVUS_LOCUS15782289</name>
</gene>
<dbReference type="PANTHER" id="PTHR13924:SF12">
    <property type="entry name" value="TRANSFORMING ACIDIC COILED-COIL-CONTAINING PROTEIN 1"/>
    <property type="match status" value="1"/>
</dbReference>
<feature type="compositionally biased region" description="Basic and acidic residues" evidence="1">
    <location>
        <begin position="393"/>
        <end position="407"/>
    </location>
</feature>
<protein>
    <submittedName>
        <fullName evidence="2">Uncharacterized protein</fullName>
    </submittedName>
</protein>